<dbReference type="GO" id="GO:0022857">
    <property type="term" value="F:transmembrane transporter activity"/>
    <property type="evidence" value="ECO:0007669"/>
    <property type="project" value="UniProtKB-UniRule"/>
</dbReference>
<accession>A0A6B3RU26</accession>
<evidence type="ECO:0000256" key="7">
    <source>
        <dbReference type="ARBA" id="ARBA00023136"/>
    </source>
</evidence>
<dbReference type="InterPro" id="IPR007387">
    <property type="entry name" value="TRAP_DctQ"/>
</dbReference>
<dbReference type="GO" id="GO:0015740">
    <property type="term" value="P:C4-dicarboxylate transport"/>
    <property type="evidence" value="ECO:0007669"/>
    <property type="project" value="TreeGrafter"/>
</dbReference>
<evidence type="ECO:0000256" key="8">
    <source>
        <dbReference type="ARBA" id="ARBA00038436"/>
    </source>
</evidence>
<evidence type="ECO:0000259" key="10">
    <source>
        <dbReference type="Pfam" id="PF04290"/>
    </source>
</evidence>
<dbReference type="Pfam" id="PF04290">
    <property type="entry name" value="DctQ"/>
    <property type="match status" value="1"/>
</dbReference>
<proteinExistence type="inferred from homology"/>
<dbReference type="PANTHER" id="PTHR35011">
    <property type="entry name" value="2,3-DIKETO-L-GULONATE TRAP TRANSPORTER SMALL PERMEASE PROTEIN YIAM"/>
    <property type="match status" value="1"/>
</dbReference>
<dbReference type="PANTHER" id="PTHR35011:SF2">
    <property type="entry name" value="2,3-DIKETO-L-GULONATE TRAP TRANSPORTER SMALL PERMEASE PROTEIN YIAM"/>
    <property type="match status" value="1"/>
</dbReference>
<keyword evidence="3" id="KW-1003">Cell membrane</keyword>
<keyword evidence="5 9" id="KW-0812">Transmembrane</keyword>
<evidence type="ECO:0000313" key="11">
    <source>
        <dbReference type="EMBL" id="NEX46532.1"/>
    </source>
</evidence>
<evidence type="ECO:0000256" key="9">
    <source>
        <dbReference type="RuleBase" id="RU369079"/>
    </source>
</evidence>
<feature type="transmembrane region" description="Helical" evidence="9">
    <location>
        <begin position="23"/>
        <end position="41"/>
    </location>
</feature>
<evidence type="ECO:0000256" key="1">
    <source>
        <dbReference type="ARBA" id="ARBA00004429"/>
    </source>
</evidence>
<feature type="transmembrane region" description="Helical" evidence="9">
    <location>
        <begin position="62"/>
        <end position="82"/>
    </location>
</feature>
<keyword evidence="6 9" id="KW-1133">Transmembrane helix</keyword>
<dbReference type="AlphaFoldDB" id="A0A6B3RU26"/>
<dbReference type="GO" id="GO:0005886">
    <property type="term" value="C:plasma membrane"/>
    <property type="evidence" value="ECO:0007669"/>
    <property type="project" value="UniProtKB-SubCell"/>
</dbReference>
<evidence type="ECO:0000256" key="2">
    <source>
        <dbReference type="ARBA" id="ARBA00022448"/>
    </source>
</evidence>
<evidence type="ECO:0000256" key="3">
    <source>
        <dbReference type="ARBA" id="ARBA00022475"/>
    </source>
</evidence>
<feature type="transmembrane region" description="Helical" evidence="9">
    <location>
        <begin position="102"/>
        <end position="124"/>
    </location>
</feature>
<keyword evidence="2 9" id="KW-0813">Transport</keyword>
<evidence type="ECO:0000256" key="5">
    <source>
        <dbReference type="ARBA" id="ARBA00022692"/>
    </source>
</evidence>
<evidence type="ECO:0000313" key="12">
    <source>
        <dbReference type="Proteomes" id="UP000481421"/>
    </source>
</evidence>
<organism evidence="11 12">
    <name type="scientific">Pseudotabrizicola algicola</name>
    <dbReference type="NCBI Taxonomy" id="2709381"/>
    <lineage>
        <taxon>Bacteria</taxon>
        <taxon>Pseudomonadati</taxon>
        <taxon>Pseudomonadota</taxon>
        <taxon>Alphaproteobacteria</taxon>
        <taxon>Rhodobacterales</taxon>
        <taxon>Paracoccaceae</taxon>
        <taxon>Pseudotabrizicola</taxon>
    </lineage>
</organism>
<evidence type="ECO:0000256" key="4">
    <source>
        <dbReference type="ARBA" id="ARBA00022519"/>
    </source>
</evidence>
<evidence type="ECO:0000256" key="6">
    <source>
        <dbReference type="ARBA" id="ARBA00022989"/>
    </source>
</evidence>
<keyword evidence="7 9" id="KW-0472">Membrane</keyword>
<gene>
    <name evidence="11" type="ORF">G3572_09955</name>
</gene>
<comment type="caution">
    <text evidence="11">The sequence shown here is derived from an EMBL/GenBank/DDBJ whole genome shotgun (WGS) entry which is preliminary data.</text>
</comment>
<keyword evidence="4 9" id="KW-0997">Cell inner membrane</keyword>
<name>A0A6B3RU26_9RHOB</name>
<comment type="subcellular location">
    <subcellularLocation>
        <location evidence="1 9">Cell inner membrane</location>
        <topology evidence="1 9">Multi-pass membrane protein</topology>
    </subcellularLocation>
</comment>
<sequence length="147" mass="16129">MLNLTQVGGRYFFSVGFSWTEEVMRYSMIWLMMMGSVACIFRAEHMGIEALEAKVPPHLSRYVKSALYSVGGVFCIVILVYSYPLALRNAAQTAPASGISMILPYAALPVGAALMLLQIALSWFSGFERDGPGPVELAVSPVNKEMR</sequence>
<dbReference type="InterPro" id="IPR055348">
    <property type="entry name" value="DctQ"/>
</dbReference>
<comment type="similarity">
    <text evidence="8 9">Belongs to the TRAP transporter small permease family.</text>
</comment>
<dbReference type="Proteomes" id="UP000481421">
    <property type="component" value="Unassembled WGS sequence"/>
</dbReference>
<comment type="caution">
    <text evidence="9">Lacks conserved residue(s) required for the propagation of feature annotation.</text>
</comment>
<dbReference type="EMBL" id="JAAIKE010000003">
    <property type="protein sequence ID" value="NEX46532.1"/>
    <property type="molecule type" value="Genomic_DNA"/>
</dbReference>
<protein>
    <recommendedName>
        <fullName evidence="9">TRAP transporter small permease protein</fullName>
    </recommendedName>
</protein>
<feature type="domain" description="Tripartite ATP-independent periplasmic transporters DctQ component" evidence="10">
    <location>
        <begin position="4"/>
        <end position="127"/>
    </location>
</feature>
<reference evidence="11 12" key="1">
    <citation type="submission" date="2020-02" db="EMBL/GenBank/DDBJ databases">
        <title>Rhodobacter algicola sp. nov., isolated from microalga culture.</title>
        <authorList>
            <person name="Park C.-Y."/>
        </authorList>
    </citation>
    <scope>NUCLEOTIDE SEQUENCE [LARGE SCALE GENOMIC DNA]</scope>
    <source>
        <strain evidence="11 12">ETT8</strain>
    </source>
</reference>
<keyword evidence="12" id="KW-1185">Reference proteome</keyword>
<comment type="function">
    <text evidence="9">Part of the tripartite ATP-independent periplasmic (TRAP) transport system.</text>
</comment>
<comment type="subunit">
    <text evidence="9">The complex comprises the extracytoplasmic solute receptor protein and the two transmembrane proteins.</text>
</comment>